<dbReference type="PANTHER" id="PTHR21624:SF1">
    <property type="entry name" value="ALKYLGLYCEROL MONOOXYGENASE"/>
    <property type="match status" value="1"/>
</dbReference>
<sequence>MPQEKVLTITSTILFCWIAIIIAWERISPYRKGLKFFREGFWIDLVWYTLIQSYFLKILIFDYIIAPMQRHWDLSHFHLVSNWPVAVQVLFFLLTHDLYIYLFHRFQHSNKFFWRIHEAHHSGKEVDFLAGSRSHVVEIIINQTIEFAPIILLGADPVVVPIKAMLDAMFGMFIHGNIKVNMGKLKYIINSPQLHLWHHANYIEVFHANFATKFSFWDYLFKSVYDPGHAPGDKPENWGLYYDYPRDYFLQHAFSVKRFDEQKLLKYPLFNWYYNLRPRLMNRFGKMLPAKLTTVKKAEKKSEPAVAIPQEENILQ</sequence>
<evidence type="ECO:0000256" key="1">
    <source>
        <dbReference type="ARBA" id="ARBA00004127"/>
    </source>
</evidence>
<dbReference type="Pfam" id="PF04116">
    <property type="entry name" value="FA_hydroxylase"/>
    <property type="match status" value="1"/>
</dbReference>
<dbReference type="InterPro" id="IPR006694">
    <property type="entry name" value="Fatty_acid_hydroxylase"/>
</dbReference>
<gene>
    <name evidence="9" type="ORF">LX99_02151</name>
</gene>
<dbReference type="PANTHER" id="PTHR21624">
    <property type="entry name" value="STEROL DESATURASE-RELATED PROTEIN"/>
    <property type="match status" value="1"/>
</dbReference>
<comment type="caution">
    <text evidence="9">The sequence shown here is derived from an EMBL/GenBank/DDBJ whole genome shotgun (WGS) entry which is preliminary data.</text>
</comment>
<dbReference type="EMBL" id="QGHA01000003">
    <property type="protein sequence ID" value="PWK78311.1"/>
    <property type="molecule type" value="Genomic_DNA"/>
</dbReference>
<evidence type="ECO:0000256" key="2">
    <source>
        <dbReference type="ARBA" id="ARBA00022692"/>
    </source>
</evidence>
<dbReference type="GO" id="GO:0005506">
    <property type="term" value="F:iron ion binding"/>
    <property type="evidence" value="ECO:0007669"/>
    <property type="project" value="InterPro"/>
</dbReference>
<dbReference type="RefSeq" id="WP_109607870.1">
    <property type="nucleotide sequence ID" value="NZ_QGHA01000003.1"/>
</dbReference>
<dbReference type="GO" id="GO:0012505">
    <property type="term" value="C:endomembrane system"/>
    <property type="evidence" value="ECO:0007669"/>
    <property type="project" value="UniProtKB-SubCell"/>
</dbReference>
<dbReference type="AlphaFoldDB" id="A0A316HE53"/>
<evidence type="ECO:0000256" key="7">
    <source>
        <dbReference type="SAM" id="Phobius"/>
    </source>
</evidence>
<organism evidence="9 10">
    <name type="scientific">Mucilaginibacter oryzae</name>
    <dbReference type="NCBI Taxonomy" id="468058"/>
    <lineage>
        <taxon>Bacteria</taxon>
        <taxon>Pseudomonadati</taxon>
        <taxon>Bacteroidota</taxon>
        <taxon>Sphingobacteriia</taxon>
        <taxon>Sphingobacteriales</taxon>
        <taxon>Sphingobacteriaceae</taxon>
        <taxon>Mucilaginibacter</taxon>
    </lineage>
</organism>
<name>A0A316HE53_9SPHI</name>
<feature type="transmembrane region" description="Helical" evidence="7">
    <location>
        <begin position="85"/>
        <end position="103"/>
    </location>
</feature>
<keyword evidence="2 7" id="KW-0812">Transmembrane</keyword>
<keyword evidence="4" id="KW-0560">Oxidoreductase</keyword>
<comment type="subcellular location">
    <subcellularLocation>
        <location evidence="1">Endomembrane system</location>
        <topology evidence="1">Multi-pass membrane protein</topology>
    </subcellularLocation>
</comment>
<keyword evidence="5" id="KW-0443">Lipid metabolism</keyword>
<feature type="domain" description="Fatty acid hydroxylase" evidence="8">
    <location>
        <begin position="89"/>
        <end position="222"/>
    </location>
</feature>
<evidence type="ECO:0000256" key="3">
    <source>
        <dbReference type="ARBA" id="ARBA00022989"/>
    </source>
</evidence>
<evidence type="ECO:0000313" key="10">
    <source>
        <dbReference type="Proteomes" id="UP000245678"/>
    </source>
</evidence>
<keyword evidence="10" id="KW-1185">Reference proteome</keyword>
<feature type="transmembrane region" description="Helical" evidence="7">
    <location>
        <begin position="6"/>
        <end position="24"/>
    </location>
</feature>
<dbReference type="GO" id="GO:0050479">
    <property type="term" value="F:glyceryl-ether monooxygenase activity"/>
    <property type="evidence" value="ECO:0007669"/>
    <property type="project" value="TreeGrafter"/>
</dbReference>
<keyword evidence="3 7" id="KW-1133">Transmembrane helix</keyword>
<protein>
    <submittedName>
        <fullName evidence="9">Sterol desaturase/sphingolipid hydroxylase (Fatty acid hydroxylase superfamily)</fullName>
    </submittedName>
</protein>
<feature type="transmembrane region" description="Helical" evidence="7">
    <location>
        <begin position="45"/>
        <end position="65"/>
    </location>
</feature>
<dbReference type="InterPro" id="IPR051689">
    <property type="entry name" value="Sterol_desaturase/TMEM195"/>
</dbReference>
<evidence type="ECO:0000256" key="6">
    <source>
        <dbReference type="ARBA" id="ARBA00023136"/>
    </source>
</evidence>
<evidence type="ECO:0000256" key="4">
    <source>
        <dbReference type="ARBA" id="ARBA00023002"/>
    </source>
</evidence>
<dbReference type="GO" id="GO:0008610">
    <property type="term" value="P:lipid biosynthetic process"/>
    <property type="evidence" value="ECO:0007669"/>
    <property type="project" value="InterPro"/>
</dbReference>
<evidence type="ECO:0000259" key="8">
    <source>
        <dbReference type="Pfam" id="PF04116"/>
    </source>
</evidence>
<evidence type="ECO:0000256" key="5">
    <source>
        <dbReference type="ARBA" id="ARBA00023098"/>
    </source>
</evidence>
<dbReference type="GO" id="GO:0016020">
    <property type="term" value="C:membrane"/>
    <property type="evidence" value="ECO:0007669"/>
    <property type="project" value="GOC"/>
</dbReference>
<dbReference type="GO" id="GO:0006643">
    <property type="term" value="P:membrane lipid metabolic process"/>
    <property type="evidence" value="ECO:0007669"/>
    <property type="project" value="TreeGrafter"/>
</dbReference>
<evidence type="ECO:0000313" key="9">
    <source>
        <dbReference type="EMBL" id="PWK78311.1"/>
    </source>
</evidence>
<reference evidence="9 10" key="1">
    <citation type="submission" date="2018-05" db="EMBL/GenBank/DDBJ databases">
        <title>Genomic Encyclopedia of Archaeal and Bacterial Type Strains, Phase II (KMG-II): from individual species to whole genera.</title>
        <authorList>
            <person name="Goeker M."/>
        </authorList>
    </citation>
    <scope>NUCLEOTIDE SEQUENCE [LARGE SCALE GENOMIC DNA]</scope>
    <source>
        <strain evidence="9 10">DSM 19975</strain>
    </source>
</reference>
<keyword evidence="6 7" id="KW-0472">Membrane</keyword>
<accession>A0A316HE53</accession>
<dbReference type="Proteomes" id="UP000245678">
    <property type="component" value="Unassembled WGS sequence"/>
</dbReference>
<proteinExistence type="predicted"/>